<organism evidence="3 4">
    <name type="scientific">Actinacidiphila alni</name>
    <dbReference type="NCBI Taxonomy" id="380248"/>
    <lineage>
        <taxon>Bacteria</taxon>
        <taxon>Bacillati</taxon>
        <taxon>Actinomycetota</taxon>
        <taxon>Actinomycetes</taxon>
        <taxon>Kitasatosporales</taxon>
        <taxon>Streptomycetaceae</taxon>
        <taxon>Actinacidiphila</taxon>
    </lineage>
</organism>
<dbReference type="InterPro" id="IPR039424">
    <property type="entry name" value="SBP_5"/>
</dbReference>
<dbReference type="RefSeq" id="WP_143120596.1">
    <property type="nucleotide sequence ID" value="NZ_FONG01000011.1"/>
</dbReference>
<dbReference type="GO" id="GO:0042597">
    <property type="term" value="C:periplasmic space"/>
    <property type="evidence" value="ECO:0007669"/>
    <property type="project" value="UniProtKB-ARBA"/>
</dbReference>
<name>A0A1I2HMB3_9ACTN</name>
<feature type="signal peptide" evidence="1">
    <location>
        <begin position="1"/>
        <end position="23"/>
    </location>
</feature>
<dbReference type="InterPro" id="IPR000914">
    <property type="entry name" value="SBP_5_dom"/>
</dbReference>
<keyword evidence="1" id="KW-0732">Signal</keyword>
<dbReference type="PIRSF" id="PIRSF002741">
    <property type="entry name" value="MppA"/>
    <property type="match status" value="1"/>
</dbReference>
<reference evidence="3 4" key="1">
    <citation type="submission" date="2016-10" db="EMBL/GenBank/DDBJ databases">
        <authorList>
            <person name="de Groot N.N."/>
        </authorList>
    </citation>
    <scope>NUCLEOTIDE SEQUENCE [LARGE SCALE GENOMIC DNA]</scope>
    <source>
        <strain evidence="3 4">CGMCC 4.3510</strain>
    </source>
</reference>
<sequence>MSARSRTVASVISAMAVLGAGTAACTSGEEASSASSVLTVAAYSQPTLQANFNPFSPNALRGTVGLIYEQLFDFNTADKNQFMPGLATKYTWDAGGKALHLELDNRAKWSDGTALSRDDVVFTFEYMKQHKLLAVPLTTVVPEGGGVTLTFASPAYSQIQQIGRVAIVPRKLWAKQDPDTYINRSPVGSGPYALGRVTGQQVSFTARKDYWRQDVPVKQINYVTTSSTNLLAQQMVRHEVDLSYAGIPNIKSQYLDKDTAHNHLWPIRASMKPLLLNLRRAPFDNVHVRKGIALALDREKVADAYNPGVYQAVGPTGLTAQSWGQVIPDGAKEPLAQDRQAALKEMAQAGYQLKGGRLVDAKGKQLSLEILTVSTFADGMAYAQELAGQLSQLGIKATVPGEAPSAYVADEGKHNFDAVFGDAYVFGSNLYNFYWSMLSPDSTQSIIGWDDPATKAALDKLAKADPAGQTEATKGLEKIMTDQVPTIPVVVKGTPYMYSTTRYTGWPTEKNPYTTPDPGAVSGVYAEKLFLSLRPATKG</sequence>
<protein>
    <submittedName>
        <fullName evidence="3">Peptide/nickel transport system substrate-binding protein</fullName>
    </submittedName>
</protein>
<gene>
    <name evidence="3" type="ORF">SAMN05216251_11190</name>
</gene>
<dbReference type="PANTHER" id="PTHR30290:SF82">
    <property type="entry name" value="ABC-TYPE DIPEPTIDE_OLIGOPEPTIDE TRANSPORT SYSTEM, PERIPLASMIC COMPONENT"/>
    <property type="match status" value="1"/>
</dbReference>
<dbReference type="STRING" id="380248.SAMN05216251_11190"/>
<dbReference type="PANTHER" id="PTHR30290">
    <property type="entry name" value="PERIPLASMIC BINDING COMPONENT OF ABC TRANSPORTER"/>
    <property type="match status" value="1"/>
</dbReference>
<dbReference type="SUPFAM" id="SSF53850">
    <property type="entry name" value="Periplasmic binding protein-like II"/>
    <property type="match status" value="1"/>
</dbReference>
<feature type="domain" description="Solute-binding protein family 5" evidence="2">
    <location>
        <begin position="82"/>
        <end position="442"/>
    </location>
</feature>
<dbReference type="Proteomes" id="UP000199323">
    <property type="component" value="Unassembled WGS sequence"/>
</dbReference>
<dbReference type="GO" id="GO:1904680">
    <property type="term" value="F:peptide transmembrane transporter activity"/>
    <property type="evidence" value="ECO:0007669"/>
    <property type="project" value="TreeGrafter"/>
</dbReference>
<dbReference type="Gene3D" id="3.90.76.10">
    <property type="entry name" value="Dipeptide-binding Protein, Domain 1"/>
    <property type="match status" value="1"/>
</dbReference>
<dbReference type="Gene3D" id="3.10.105.10">
    <property type="entry name" value="Dipeptide-binding Protein, Domain 3"/>
    <property type="match status" value="1"/>
</dbReference>
<dbReference type="InterPro" id="IPR030678">
    <property type="entry name" value="Peptide/Ni-bd"/>
</dbReference>
<evidence type="ECO:0000256" key="1">
    <source>
        <dbReference type="SAM" id="SignalP"/>
    </source>
</evidence>
<proteinExistence type="predicted"/>
<accession>A0A1I2HMB3</accession>
<evidence type="ECO:0000259" key="2">
    <source>
        <dbReference type="Pfam" id="PF00496"/>
    </source>
</evidence>
<dbReference type="Pfam" id="PF00496">
    <property type="entry name" value="SBP_bac_5"/>
    <property type="match status" value="1"/>
</dbReference>
<feature type="chain" id="PRO_5039120001" evidence="1">
    <location>
        <begin position="24"/>
        <end position="539"/>
    </location>
</feature>
<dbReference type="GO" id="GO:0015833">
    <property type="term" value="P:peptide transport"/>
    <property type="evidence" value="ECO:0007669"/>
    <property type="project" value="TreeGrafter"/>
</dbReference>
<evidence type="ECO:0000313" key="3">
    <source>
        <dbReference type="EMBL" id="SFF30668.1"/>
    </source>
</evidence>
<keyword evidence="4" id="KW-1185">Reference proteome</keyword>
<dbReference type="PROSITE" id="PS51257">
    <property type="entry name" value="PROKAR_LIPOPROTEIN"/>
    <property type="match status" value="1"/>
</dbReference>
<dbReference type="OrthoDB" id="9764591at2"/>
<evidence type="ECO:0000313" key="4">
    <source>
        <dbReference type="Proteomes" id="UP000199323"/>
    </source>
</evidence>
<dbReference type="EMBL" id="FONG01000011">
    <property type="protein sequence ID" value="SFF30668.1"/>
    <property type="molecule type" value="Genomic_DNA"/>
</dbReference>
<dbReference type="Gene3D" id="3.40.190.10">
    <property type="entry name" value="Periplasmic binding protein-like II"/>
    <property type="match status" value="1"/>
</dbReference>
<dbReference type="AlphaFoldDB" id="A0A1I2HMB3"/>
<dbReference type="GO" id="GO:0043190">
    <property type="term" value="C:ATP-binding cassette (ABC) transporter complex"/>
    <property type="evidence" value="ECO:0007669"/>
    <property type="project" value="InterPro"/>
</dbReference>
<dbReference type="CDD" id="cd08509">
    <property type="entry name" value="PBP2_TmCBP_oligosaccharides_like"/>
    <property type="match status" value="1"/>
</dbReference>